<proteinExistence type="predicted"/>
<dbReference type="GO" id="GO:1901135">
    <property type="term" value="P:carbohydrate derivative metabolic process"/>
    <property type="evidence" value="ECO:0007669"/>
    <property type="project" value="InterPro"/>
</dbReference>
<dbReference type="OrthoDB" id="4772742at2"/>
<comment type="caution">
    <text evidence="1">The sequence shown here is derived from an EMBL/GenBank/DDBJ whole genome shotgun (WGS) entry which is preliminary data.</text>
</comment>
<evidence type="ECO:0000313" key="1">
    <source>
        <dbReference type="EMBL" id="KIU16522.1"/>
    </source>
</evidence>
<dbReference type="GO" id="GO:0097367">
    <property type="term" value="F:carbohydrate derivative binding"/>
    <property type="evidence" value="ECO:0007669"/>
    <property type="project" value="InterPro"/>
</dbReference>
<accession>A0A0D1LDQ8</accession>
<dbReference type="EMBL" id="JXST01000016">
    <property type="protein sequence ID" value="KIU16522.1"/>
    <property type="molecule type" value="Genomic_DNA"/>
</dbReference>
<dbReference type="RefSeq" id="WP_043392366.1">
    <property type="nucleotide sequence ID" value="NZ_JXST01000016.1"/>
</dbReference>
<reference evidence="1 2" key="1">
    <citation type="submission" date="2015-01" db="EMBL/GenBank/DDBJ databases">
        <title>Genome sequence of Mycobacterium llatzerense and Mycobacterium immunogenum recovered from brain abscess.</title>
        <authorList>
            <person name="Greninger A.L."/>
            <person name="Langelier C."/>
            <person name="Cunningham G."/>
            <person name="Chiu C.Y."/>
            <person name="Miller S."/>
        </authorList>
    </citation>
    <scope>NUCLEOTIDE SEQUENCE [LARGE SCALE GENOMIC DNA]</scope>
    <source>
        <strain evidence="1 2">CLUC14</strain>
    </source>
</reference>
<protein>
    <submittedName>
        <fullName evidence="1">TobH protein</fullName>
    </submittedName>
</protein>
<dbReference type="STRING" id="280871.TL10_12900"/>
<dbReference type="PATRIC" id="fig|280871.6.peg.2680"/>
<name>A0A0D1LDQ8_9MYCO</name>
<sequence length="363" mass="37269">MSAAPATLDLDDVDGLIAADRDGLLRAASMAGAQTRAVAAALTEGELDELRSDQRPRTVTWVCGRGASGAPGAAGAVLAAALGATSSIPLVVTPDVPPWIGALDVVIVAGDDPADPALVTAVATGVRRGARVIVVAPNDGPLRDAAAGRAVVLPPRLSVPDDFGLTRYLAAGLATMMVVDPALRIDLDALADELDAEALRNSAAREIFTNPAKNLAERMSGRQVVLAGEGAAMLALVRHAATVLLRVAHQLVTATGGADALVALHGGLGRQTVEMSYADSLFHDPEIDGPVPARVRTVVLCADEERPGVIARMDALGGDVDVLSADDVPDAGLQVPGSRLEQQIAMLAVRLEMTAVYLKLVRG</sequence>
<keyword evidence="2" id="KW-1185">Reference proteome</keyword>
<dbReference type="SUPFAM" id="SSF53697">
    <property type="entry name" value="SIS domain"/>
    <property type="match status" value="1"/>
</dbReference>
<dbReference type="Proteomes" id="UP000032221">
    <property type="component" value="Unassembled WGS sequence"/>
</dbReference>
<organism evidence="1 2">
    <name type="scientific">Mycolicibacterium llatzerense</name>
    <dbReference type="NCBI Taxonomy" id="280871"/>
    <lineage>
        <taxon>Bacteria</taxon>
        <taxon>Bacillati</taxon>
        <taxon>Actinomycetota</taxon>
        <taxon>Actinomycetes</taxon>
        <taxon>Mycobacteriales</taxon>
        <taxon>Mycobacteriaceae</taxon>
        <taxon>Mycolicibacterium</taxon>
    </lineage>
</organism>
<dbReference type="AlphaFoldDB" id="A0A0D1LDQ8"/>
<gene>
    <name evidence="1" type="ORF">TL10_12900</name>
</gene>
<dbReference type="InterPro" id="IPR046348">
    <property type="entry name" value="SIS_dom_sf"/>
</dbReference>
<evidence type="ECO:0000313" key="2">
    <source>
        <dbReference type="Proteomes" id="UP000032221"/>
    </source>
</evidence>